<dbReference type="AlphaFoldDB" id="A1S0X4"/>
<dbReference type="eggNOG" id="arCOG06028">
    <property type="taxonomic scope" value="Archaea"/>
</dbReference>
<dbReference type="KEGG" id="tpe:Tpen_1709"/>
<name>A1S0X4_THEPD</name>
<dbReference type="HOGENOM" id="CLU_143936_0_0_2"/>
<keyword evidence="2" id="KW-1185">Reference proteome</keyword>
<accession>A1S0X4</accession>
<dbReference type="STRING" id="368408.Tpen_1709"/>
<organism evidence="1 2">
    <name type="scientific">Thermofilum pendens (strain DSM 2475 / Hrk 5)</name>
    <dbReference type="NCBI Taxonomy" id="368408"/>
    <lineage>
        <taxon>Archaea</taxon>
        <taxon>Thermoproteota</taxon>
        <taxon>Thermoprotei</taxon>
        <taxon>Thermofilales</taxon>
        <taxon>Thermofilaceae</taxon>
        <taxon>Thermofilum</taxon>
    </lineage>
</organism>
<dbReference type="EnsemblBacteria" id="ABL79104">
    <property type="protein sequence ID" value="ABL79104"/>
    <property type="gene ID" value="Tpen_1709"/>
</dbReference>
<sequence>MDSTYLLPIVGVNVEGVEGTLALLKKLRDSGVAEYYYTQFNILEIVGKLSRVGYNSSRALAGLASIFEEFIEESPTVEGVMKALELRRKGHRDLIDLLLYTTSLTRGLLFLTRDVHLVGFLKKQGEPTHNVILEEELAEKYGQSPAKNI</sequence>
<proteinExistence type="predicted"/>
<gene>
    <name evidence="1" type="ordered locus">Tpen_1709</name>
</gene>
<dbReference type="Proteomes" id="UP000000641">
    <property type="component" value="Chromosome"/>
</dbReference>
<dbReference type="InterPro" id="IPR029060">
    <property type="entry name" value="PIN-like_dom_sf"/>
</dbReference>
<dbReference type="SUPFAM" id="SSF88723">
    <property type="entry name" value="PIN domain-like"/>
    <property type="match status" value="1"/>
</dbReference>
<evidence type="ECO:0008006" key="3">
    <source>
        <dbReference type="Google" id="ProtNLM"/>
    </source>
</evidence>
<evidence type="ECO:0000313" key="1">
    <source>
        <dbReference type="EMBL" id="ABL79104.1"/>
    </source>
</evidence>
<protein>
    <recommendedName>
        <fullName evidence="3">PIN domain-containing protein</fullName>
    </recommendedName>
</protein>
<reference evidence="2" key="1">
    <citation type="journal article" date="2008" name="J. Bacteriol.">
        <title>Genome sequence of Thermofilum pendens reveals an exceptional loss of biosynthetic pathways without genome reduction.</title>
        <authorList>
            <person name="Anderson I."/>
            <person name="Rodriguez J."/>
            <person name="Susanti D."/>
            <person name="Porat I."/>
            <person name="Reich C."/>
            <person name="Ulrich L.E."/>
            <person name="Elkins J.G."/>
            <person name="Mavromatis K."/>
            <person name="Lykidis A."/>
            <person name="Kim E."/>
            <person name="Thompson L.S."/>
            <person name="Nolan M."/>
            <person name="Land M."/>
            <person name="Copeland A."/>
            <person name="Lapidus A."/>
            <person name="Lucas S."/>
            <person name="Detter C."/>
            <person name="Zhulin I.B."/>
            <person name="Olsen G.J."/>
            <person name="Whitman W."/>
            <person name="Mukhopadhyay B."/>
            <person name="Bristow J."/>
            <person name="Kyrpides N."/>
        </authorList>
    </citation>
    <scope>NUCLEOTIDE SEQUENCE [LARGE SCALE GENOMIC DNA]</scope>
    <source>
        <strain evidence="2">DSM 2475 / Hrk 5</strain>
    </source>
</reference>
<dbReference type="EMBL" id="CP000505">
    <property type="protein sequence ID" value="ABL79104.1"/>
    <property type="molecule type" value="Genomic_DNA"/>
</dbReference>
<evidence type="ECO:0000313" key="2">
    <source>
        <dbReference type="Proteomes" id="UP000000641"/>
    </source>
</evidence>